<proteinExistence type="predicted"/>
<keyword evidence="1" id="KW-0106">Calcium</keyword>
<organism evidence="3 4">
    <name type="scientific">Melipona bicolor</name>
    <dbReference type="NCBI Taxonomy" id="60889"/>
    <lineage>
        <taxon>Eukaryota</taxon>
        <taxon>Metazoa</taxon>
        <taxon>Ecdysozoa</taxon>
        <taxon>Arthropoda</taxon>
        <taxon>Hexapoda</taxon>
        <taxon>Insecta</taxon>
        <taxon>Pterygota</taxon>
        <taxon>Neoptera</taxon>
        <taxon>Endopterygota</taxon>
        <taxon>Hymenoptera</taxon>
        <taxon>Apocrita</taxon>
        <taxon>Aculeata</taxon>
        <taxon>Apoidea</taxon>
        <taxon>Anthophila</taxon>
        <taxon>Apidae</taxon>
        <taxon>Melipona</taxon>
    </lineage>
</organism>
<evidence type="ECO:0000313" key="4">
    <source>
        <dbReference type="Proteomes" id="UP001177670"/>
    </source>
</evidence>
<sequence length="385" mass="44204">MESRSDSIKDPIYYPSMQEVAEGNETVAETETEKRSRSSAGSQELSLEEGNALKVPRKFIANWRQACDRTRDRTKDLLKRWRTVSANVDEIVSDPASNKQLEHPGWSVHVWTTWVSRYPSNENLIAIEEAKKGGKLKDLAPIQRDKFSHFFTYLLDHDRDGFINRKDFRMFSERLRRFADWSWNGPEYLRLIEAEQGLADLIFQQKKQEGDREKSISLEEWLCWWARVVAPVGGASYNDIPFWLKILPRILFLAINSAVNGVISKNELGSFYGSVVGLDSDRISKCLDVAYNSLTSVMKLEKNMVNVINGDHRLSWPQYQLVFANFLFGRGPFGPGEHFLGIPDTCLIRGNNVSFPIDYSAMNTPKDKLEVYRPHCRSARRSVVV</sequence>
<dbReference type="Proteomes" id="UP001177670">
    <property type="component" value="Unassembled WGS sequence"/>
</dbReference>
<protein>
    <recommendedName>
        <fullName evidence="5">EF-hand domain-containing protein</fullName>
    </recommendedName>
</protein>
<name>A0AA40FVK4_9HYME</name>
<evidence type="ECO:0008006" key="5">
    <source>
        <dbReference type="Google" id="ProtNLM"/>
    </source>
</evidence>
<dbReference type="PROSITE" id="PS00018">
    <property type="entry name" value="EF_HAND_1"/>
    <property type="match status" value="1"/>
</dbReference>
<dbReference type="EMBL" id="JAHYIQ010000014">
    <property type="protein sequence ID" value="KAK1126192.1"/>
    <property type="molecule type" value="Genomic_DNA"/>
</dbReference>
<comment type="caution">
    <text evidence="3">The sequence shown here is derived from an EMBL/GenBank/DDBJ whole genome shotgun (WGS) entry which is preliminary data.</text>
</comment>
<reference evidence="3" key="1">
    <citation type="submission" date="2021-10" db="EMBL/GenBank/DDBJ databases">
        <title>Melipona bicolor Genome sequencing and assembly.</title>
        <authorList>
            <person name="Araujo N.S."/>
            <person name="Arias M.C."/>
        </authorList>
    </citation>
    <scope>NUCLEOTIDE SEQUENCE</scope>
    <source>
        <strain evidence="3">USP_2M_L1-L4_2017</strain>
        <tissue evidence="3">Whole body</tissue>
    </source>
</reference>
<feature type="region of interest" description="Disordered" evidence="2">
    <location>
        <begin position="1"/>
        <end position="47"/>
    </location>
</feature>
<dbReference type="InterPro" id="IPR018247">
    <property type="entry name" value="EF_Hand_1_Ca_BS"/>
</dbReference>
<dbReference type="AlphaFoldDB" id="A0AA40FVK4"/>
<keyword evidence="4" id="KW-1185">Reference proteome</keyword>
<dbReference type="InterPro" id="IPR011992">
    <property type="entry name" value="EF-hand-dom_pair"/>
</dbReference>
<evidence type="ECO:0000313" key="3">
    <source>
        <dbReference type="EMBL" id="KAK1126192.1"/>
    </source>
</evidence>
<accession>A0AA40FVK4</accession>
<dbReference type="Gene3D" id="1.10.238.10">
    <property type="entry name" value="EF-hand"/>
    <property type="match status" value="1"/>
</dbReference>
<evidence type="ECO:0000256" key="1">
    <source>
        <dbReference type="ARBA" id="ARBA00022837"/>
    </source>
</evidence>
<dbReference type="SUPFAM" id="SSF47473">
    <property type="entry name" value="EF-hand"/>
    <property type="match status" value="1"/>
</dbReference>
<evidence type="ECO:0000256" key="2">
    <source>
        <dbReference type="SAM" id="MobiDB-lite"/>
    </source>
</evidence>
<gene>
    <name evidence="3" type="ORF">K0M31_004828</name>
</gene>